<dbReference type="HOGENOM" id="CLU_029573_2_1_1"/>
<reference evidence="4 5" key="1">
    <citation type="journal article" date="2013" name="Nat. Commun.">
        <title>The evolution and pathogenic mechanisms of the rice sheath blight pathogen.</title>
        <authorList>
            <person name="Zheng A."/>
            <person name="Lin R."/>
            <person name="Xu L."/>
            <person name="Qin P."/>
            <person name="Tang C."/>
            <person name="Ai P."/>
            <person name="Zhang D."/>
            <person name="Liu Y."/>
            <person name="Sun Z."/>
            <person name="Feng H."/>
            <person name="Wang Y."/>
            <person name="Chen Y."/>
            <person name="Liang X."/>
            <person name="Fu R."/>
            <person name="Li Q."/>
            <person name="Zhang J."/>
            <person name="Yu X."/>
            <person name="Xie Z."/>
            <person name="Ding L."/>
            <person name="Guan P."/>
            <person name="Tang J."/>
            <person name="Liang Y."/>
            <person name="Wang S."/>
            <person name="Deng Q."/>
            <person name="Li S."/>
            <person name="Zhu J."/>
            <person name="Wang L."/>
            <person name="Liu H."/>
            <person name="Li P."/>
        </authorList>
    </citation>
    <scope>NUCLEOTIDE SEQUENCE [LARGE SCALE GENOMIC DNA]</scope>
    <source>
        <strain evidence="5">AG-1 IA</strain>
    </source>
</reference>
<proteinExistence type="inferred from homology"/>
<dbReference type="SMART" id="SM00753">
    <property type="entry name" value="PAM"/>
    <property type="match status" value="1"/>
</dbReference>
<dbReference type="Gene3D" id="1.25.40.570">
    <property type="match status" value="1"/>
</dbReference>
<protein>
    <submittedName>
        <fullName evidence="4">Proteasome regulatory particle subunit</fullName>
    </submittedName>
</protein>
<keyword evidence="2 4" id="KW-0647">Proteasome</keyword>
<evidence type="ECO:0000313" key="5">
    <source>
        <dbReference type="Proteomes" id="UP000011668"/>
    </source>
</evidence>
<dbReference type="Pfam" id="PF18503">
    <property type="entry name" value="RPN6_C_helix"/>
    <property type="match status" value="1"/>
</dbReference>
<dbReference type="InterPro" id="IPR036390">
    <property type="entry name" value="WH_DNA-bd_sf"/>
</dbReference>
<comment type="caution">
    <text evidence="4">The sequence shown here is derived from an EMBL/GenBank/DDBJ whole genome shotgun (WGS) entry which is preliminary data.</text>
</comment>
<dbReference type="PANTHER" id="PTHR10678">
    <property type="entry name" value="26S PROTEASOME NON-ATPASE REGULATORY SUBUNIT 11/COP9 SIGNALOSOME COMPLEX SUBUNIT 2"/>
    <property type="match status" value="1"/>
</dbReference>
<accession>L8X183</accession>
<feature type="domain" description="PCI" evidence="3">
    <location>
        <begin position="280"/>
        <end position="445"/>
    </location>
</feature>
<dbReference type="Proteomes" id="UP000011668">
    <property type="component" value="Unassembled WGS sequence"/>
</dbReference>
<dbReference type="PROSITE" id="PS50250">
    <property type="entry name" value="PCI"/>
    <property type="match status" value="1"/>
</dbReference>
<dbReference type="InterPro" id="IPR050871">
    <property type="entry name" value="26S_Proteasome/COP9_Components"/>
</dbReference>
<dbReference type="OrthoDB" id="1418352at2759"/>
<keyword evidence="5" id="KW-1185">Reference proteome</keyword>
<dbReference type="InterPro" id="IPR040773">
    <property type="entry name" value="Rpn6_N"/>
</dbReference>
<dbReference type="InterPro" id="IPR000717">
    <property type="entry name" value="PCI_dom"/>
</dbReference>
<dbReference type="Pfam" id="PF18055">
    <property type="entry name" value="RPN6_N"/>
    <property type="match status" value="1"/>
</dbReference>
<gene>
    <name evidence="4" type="ORF">AG1IA_01879</name>
</gene>
<dbReference type="AlphaFoldDB" id="L8X183"/>
<evidence type="ECO:0000259" key="3">
    <source>
        <dbReference type="PROSITE" id="PS50250"/>
    </source>
</evidence>
<evidence type="ECO:0000313" key="4">
    <source>
        <dbReference type="EMBL" id="ELU44096.1"/>
    </source>
</evidence>
<name>L8X183_THACA</name>
<dbReference type="EMBL" id="AFRT01000429">
    <property type="protein sequence ID" value="ELU44096.1"/>
    <property type="molecule type" value="Genomic_DNA"/>
</dbReference>
<dbReference type="SUPFAM" id="SSF46785">
    <property type="entry name" value="Winged helix' DNA-binding domain"/>
    <property type="match status" value="1"/>
</dbReference>
<evidence type="ECO:0000256" key="2">
    <source>
        <dbReference type="ARBA" id="ARBA00022942"/>
    </source>
</evidence>
<organism evidence="4 5">
    <name type="scientific">Thanatephorus cucumeris (strain AG1-IA)</name>
    <name type="common">Rice sheath blight fungus</name>
    <name type="synonym">Rhizoctonia solani</name>
    <dbReference type="NCBI Taxonomy" id="983506"/>
    <lineage>
        <taxon>Eukaryota</taxon>
        <taxon>Fungi</taxon>
        <taxon>Dikarya</taxon>
        <taxon>Basidiomycota</taxon>
        <taxon>Agaricomycotina</taxon>
        <taxon>Agaricomycetes</taxon>
        <taxon>Cantharellales</taxon>
        <taxon>Ceratobasidiaceae</taxon>
        <taxon>Rhizoctonia</taxon>
        <taxon>Rhizoctonia solani AG-1</taxon>
    </lineage>
</organism>
<evidence type="ECO:0000256" key="1">
    <source>
        <dbReference type="ARBA" id="ARBA00007454"/>
    </source>
</evidence>
<dbReference type="SMART" id="SM00088">
    <property type="entry name" value="PINT"/>
    <property type="match status" value="1"/>
</dbReference>
<sequence>MSQQGSQPQIIQPRNVGCYCRKKLAETRACWKWKTRQRFAWLARAADHLTHTPPPKITNEMSSSEAMEAKITEADKLVKSNPQQAEQVYKSLLEGKAANDDQLRHQESALVKLGQLYQDSNNAQGLAELVTTSRAFMSSTAKAKTAKLIRTLIDNLAAIPGGGSVLTNVLSENIAWARAERRVFLRQNLEARLVGVYLDGEKYRPALALIESLLTELRRLDDKLVLAEVHLLESRVFRGIGNMPKSKAALTSARAAANAIYCPPHLQAQLDLQSGILHAEDKDYKTTFENLSSRDDPKALTALKYMLLCKIMLNLPEDVTSLLSIKLALKFAQLRDVESMRAVALAHQNRNLAEFEAALRDYKQELSLDPTIRSHLAALYDTLLEQNLLRLIEPYACVQLEHIAQGVGQSRATVEKKLSQMILDKVFYGVLDQGNGWLVVFDEPVVDETYDAAIQTIEQVGKVVQSLYAKAKYKILTPGECERVKKKFHSWTRFLPRALLPLARPRPRPRPVGRGALPPLGVSRSCDPDGVSASTSVAAPALGSDLGMSCTGLKSTLCPDCAITTQRYKVQVQIQNKGDKGGDMWE</sequence>
<dbReference type="OMA" id="LECKLHF"/>
<dbReference type="InterPro" id="IPR040780">
    <property type="entry name" value="Rpn6_C_helix"/>
</dbReference>
<dbReference type="GO" id="GO:0000502">
    <property type="term" value="C:proteasome complex"/>
    <property type="evidence" value="ECO:0007669"/>
    <property type="project" value="UniProtKB-KW"/>
</dbReference>
<dbReference type="Pfam" id="PF01399">
    <property type="entry name" value="PCI"/>
    <property type="match status" value="1"/>
</dbReference>
<dbReference type="STRING" id="983506.L8X183"/>
<comment type="similarity">
    <text evidence="1">Belongs to the proteasome subunit S9 family.</text>
</comment>